<dbReference type="PANTHER" id="PTHR11994">
    <property type="entry name" value="60S RIBOSOMAL PROTEIN L11-RELATED"/>
    <property type="match status" value="1"/>
</dbReference>
<dbReference type="EMBL" id="GG697241">
    <property type="protein sequence ID" value="EET89865.1"/>
    <property type="molecule type" value="Genomic_DNA"/>
</dbReference>
<evidence type="ECO:0000313" key="7">
    <source>
        <dbReference type="EMBL" id="EET89865.1"/>
    </source>
</evidence>
<gene>
    <name evidence="7" type="ORF">UNLARM2_0979</name>
</gene>
<dbReference type="GO" id="GO:1990904">
    <property type="term" value="C:ribonucleoprotein complex"/>
    <property type="evidence" value="ECO:0007669"/>
    <property type="project" value="UniProtKB-KW"/>
</dbReference>
<dbReference type="InterPro" id="IPR002132">
    <property type="entry name" value="Ribosomal_uL5"/>
</dbReference>
<keyword evidence="3 4" id="KW-0687">Ribonucleoprotein</keyword>
<dbReference type="Pfam" id="PF00673">
    <property type="entry name" value="Ribosomal_L5_C"/>
    <property type="match status" value="1"/>
</dbReference>
<comment type="similarity">
    <text evidence="1 4">Belongs to the universal ribosomal protein uL5 family.</text>
</comment>
<dbReference type="GO" id="GO:0005840">
    <property type="term" value="C:ribosome"/>
    <property type="evidence" value="ECO:0007669"/>
    <property type="project" value="UniProtKB-KW"/>
</dbReference>
<dbReference type="InterPro" id="IPR022803">
    <property type="entry name" value="Ribosomal_uL5_dom_sf"/>
</dbReference>
<dbReference type="GO" id="GO:0003735">
    <property type="term" value="F:structural constituent of ribosome"/>
    <property type="evidence" value="ECO:0007669"/>
    <property type="project" value="InterPro"/>
</dbReference>
<reference evidence="7 8" key="2">
    <citation type="journal article" date="2010" name="Proc. Natl. Acad. Sci. U.S.A.">
        <title>Enigmatic, ultrasmall, uncultivated Archaea.</title>
        <authorList>
            <person name="Baker B.J."/>
            <person name="Comolli L.R."/>
            <person name="Dick G.J."/>
            <person name="Hauser L.J."/>
            <person name="Hyatt D."/>
            <person name="Dill B.D."/>
            <person name="Land M.L."/>
            <person name="Verberkmoes N.C."/>
            <person name="Hettich R.L."/>
            <person name="Banfield J.F."/>
        </authorList>
    </citation>
    <scope>NUCLEOTIDE SEQUENCE [LARGE SCALE GENOMIC DNA]</scope>
    <source>
        <strain evidence="7">ARMAN-2</strain>
    </source>
</reference>
<evidence type="ECO:0000256" key="2">
    <source>
        <dbReference type="ARBA" id="ARBA00022980"/>
    </source>
</evidence>
<proteinExistence type="inferred from homology"/>
<dbReference type="Pfam" id="PF00281">
    <property type="entry name" value="Ribosomal_L5"/>
    <property type="match status" value="1"/>
</dbReference>
<dbReference type="PIRSF" id="PIRSF002161">
    <property type="entry name" value="Ribosomal_L5"/>
    <property type="match status" value="1"/>
</dbReference>
<feature type="domain" description="Large ribosomal subunit protein uL5 N-terminal" evidence="5">
    <location>
        <begin position="10"/>
        <end position="62"/>
    </location>
</feature>
<protein>
    <submittedName>
        <fullName evidence="7">Ribosomal protein L5</fullName>
    </submittedName>
</protein>
<organism evidence="7 8">
    <name type="scientific">Candidatus Micrarchaeum acidiphilum ARMAN-2</name>
    <dbReference type="NCBI Taxonomy" id="425595"/>
    <lineage>
        <taxon>Archaea</taxon>
        <taxon>Candidatus Micrarchaeota</taxon>
        <taxon>Candidatus Micrarchaeia</taxon>
        <taxon>Candidatus Micrarchaeales</taxon>
        <taxon>Candidatus Micrarchaeaceae</taxon>
        <taxon>Candidatus Micrarchaeum</taxon>
    </lineage>
</organism>
<dbReference type="InterPro" id="IPR031309">
    <property type="entry name" value="Ribosomal_uL5_C"/>
</dbReference>
<dbReference type="SUPFAM" id="SSF55282">
    <property type="entry name" value="RL5-like"/>
    <property type="match status" value="1"/>
</dbReference>
<evidence type="ECO:0000256" key="4">
    <source>
        <dbReference type="RuleBase" id="RU003930"/>
    </source>
</evidence>
<evidence type="ECO:0000256" key="3">
    <source>
        <dbReference type="ARBA" id="ARBA00023274"/>
    </source>
</evidence>
<dbReference type="Proteomes" id="UP000332487">
    <property type="component" value="Unassembled WGS sequence"/>
</dbReference>
<accession>C7DIU1</accession>
<keyword evidence="8" id="KW-1185">Reference proteome</keyword>
<evidence type="ECO:0000256" key="1">
    <source>
        <dbReference type="ARBA" id="ARBA00008553"/>
    </source>
</evidence>
<feature type="domain" description="Large ribosomal subunit protein uL5 C-terminal" evidence="6">
    <location>
        <begin position="67"/>
        <end position="137"/>
    </location>
</feature>
<dbReference type="AlphaFoldDB" id="C7DIU1"/>
<sequence>MAAKKDKQKNHMRDIRVDKLVLNIGTGSESQPQENAKRLLTLITGRKPADSIAKRRNPTFKISKGNKIGAFVTIRGSAADELFKKLAGAVDNKVKESSLTNNTLNFGIKEYIDISGIKYDPKIGMLGMNVNVAFRRRGGARVAIKKRANGRIKASHKIIGPKELEEMLKEKYNIQVGAVQ</sequence>
<dbReference type="Gene3D" id="3.30.1440.10">
    <property type="match status" value="1"/>
</dbReference>
<evidence type="ECO:0000313" key="8">
    <source>
        <dbReference type="Proteomes" id="UP000332487"/>
    </source>
</evidence>
<dbReference type="InterPro" id="IPR031310">
    <property type="entry name" value="Ribosomal_uL5_N"/>
</dbReference>
<keyword evidence="2 4" id="KW-0689">Ribosomal protein</keyword>
<dbReference type="GO" id="GO:0006412">
    <property type="term" value="P:translation"/>
    <property type="evidence" value="ECO:0007669"/>
    <property type="project" value="InterPro"/>
</dbReference>
<evidence type="ECO:0000259" key="5">
    <source>
        <dbReference type="Pfam" id="PF00281"/>
    </source>
</evidence>
<reference evidence="7 8" key="1">
    <citation type="journal article" date="2009" name="Genome Biol.">
        <title>Community-wide analysis of microbial genome sequence signatures.</title>
        <authorList>
            <person name="Dick G.J."/>
            <person name="Andersson A.F."/>
            <person name="Baker B.J."/>
            <person name="Simmons S.L."/>
            <person name="Thomas B.C."/>
            <person name="Yelton A.P."/>
            <person name="Banfield J.F."/>
        </authorList>
    </citation>
    <scope>NUCLEOTIDE SEQUENCE [LARGE SCALE GENOMIC DNA]</scope>
    <source>
        <strain evidence="7">ARMAN-2</strain>
    </source>
</reference>
<evidence type="ECO:0000259" key="6">
    <source>
        <dbReference type="Pfam" id="PF00673"/>
    </source>
</evidence>
<name>C7DIU1_MICA2</name>